<dbReference type="InterPro" id="IPR003594">
    <property type="entry name" value="HATPase_dom"/>
</dbReference>
<dbReference type="PANTHER" id="PTHR44936">
    <property type="entry name" value="SENSOR PROTEIN CREC"/>
    <property type="match status" value="1"/>
</dbReference>
<dbReference type="CDD" id="cd00082">
    <property type="entry name" value="HisKA"/>
    <property type="match status" value="1"/>
</dbReference>
<dbReference type="Gene3D" id="6.10.340.10">
    <property type="match status" value="1"/>
</dbReference>
<evidence type="ECO:0000256" key="7">
    <source>
        <dbReference type="ARBA" id="ARBA00022741"/>
    </source>
</evidence>
<keyword evidence="10" id="KW-0472">Membrane</keyword>
<dbReference type="InterPro" id="IPR003660">
    <property type="entry name" value="HAMP_dom"/>
</dbReference>
<dbReference type="RefSeq" id="WP_263335501.1">
    <property type="nucleotide sequence ID" value="NZ_JAGSYH010000003.1"/>
</dbReference>
<evidence type="ECO:0000256" key="1">
    <source>
        <dbReference type="ARBA" id="ARBA00000085"/>
    </source>
</evidence>
<dbReference type="EC" id="2.7.13.3" evidence="3"/>
<keyword evidence="4" id="KW-1003">Cell membrane</keyword>
<organism evidence="13 14">
    <name type="scientific">Acidicapsa dinghuensis</name>
    <dbReference type="NCBI Taxonomy" id="2218256"/>
    <lineage>
        <taxon>Bacteria</taxon>
        <taxon>Pseudomonadati</taxon>
        <taxon>Acidobacteriota</taxon>
        <taxon>Terriglobia</taxon>
        <taxon>Terriglobales</taxon>
        <taxon>Acidobacteriaceae</taxon>
        <taxon>Acidicapsa</taxon>
    </lineage>
</organism>
<feature type="domain" description="HAMP" evidence="12">
    <location>
        <begin position="318"/>
        <end position="370"/>
    </location>
</feature>
<dbReference type="SMART" id="SM00388">
    <property type="entry name" value="HisKA"/>
    <property type="match status" value="1"/>
</dbReference>
<evidence type="ECO:0000256" key="8">
    <source>
        <dbReference type="ARBA" id="ARBA00022777"/>
    </source>
</evidence>
<dbReference type="GO" id="GO:0016301">
    <property type="term" value="F:kinase activity"/>
    <property type="evidence" value="ECO:0007669"/>
    <property type="project" value="UniProtKB-KW"/>
</dbReference>
<dbReference type="Pfam" id="PF00672">
    <property type="entry name" value="HAMP"/>
    <property type="match status" value="1"/>
</dbReference>
<dbReference type="PROSITE" id="PS50109">
    <property type="entry name" value="HIS_KIN"/>
    <property type="match status" value="1"/>
</dbReference>
<dbReference type="InterPro" id="IPR050980">
    <property type="entry name" value="2C_sensor_his_kinase"/>
</dbReference>
<comment type="subcellular location">
    <subcellularLocation>
        <location evidence="2">Cell membrane</location>
        <topology evidence="2">Multi-pass membrane protein</topology>
    </subcellularLocation>
</comment>
<evidence type="ECO:0000259" key="11">
    <source>
        <dbReference type="PROSITE" id="PS50109"/>
    </source>
</evidence>
<evidence type="ECO:0000256" key="4">
    <source>
        <dbReference type="ARBA" id="ARBA00022475"/>
    </source>
</evidence>
<dbReference type="InterPro" id="IPR036097">
    <property type="entry name" value="HisK_dim/P_sf"/>
</dbReference>
<dbReference type="Gene3D" id="3.30.565.10">
    <property type="entry name" value="Histidine kinase-like ATPase, C-terminal domain"/>
    <property type="match status" value="1"/>
</dbReference>
<sequence length="624" mass="67407">MSPDTKRGPRSEDEIAQIQTRAGEKQGFSTYALLVISMALVIAFVTGVSLLLIRHHLREQVSSNLSRDLDQSVIAFQNLQAERLGALARENALIAELPTLKALMTSGDDLTIQDGAAEFWQLSGTDLFMLADPSGRVVAAYVKGAPADNTLREGMKRLLASPRMQYLIDGESLYACALRPLYFGSDRDGTLLGYVLSGISIERTVPQISQPTGVEATFLSGHQILASTLATKLQVGLVQQSGSLSVMPQAPVAVKLGDSRFLATTKDLSATATDPLQLVVLKSLEPAEQWINRIDRMVLVIGILALLSGMALMAAISRLVTRPLEELSRSVRAFGLGDVKHQVPRHGTQEVRQLSIAFASMRSEIQTANQTILESERLATIGRMASSVSHDLRHYLAAIFANAEFLASDRLSNKERAEIFADIRAAVNGTADMIESLLIFSRTGANIQRQPKLMATLVEQVVNLIRSHPDAEGVMLTASYGNPAETMAVVDCKQIERAVFNLLLNACQAAILSAQASVHVAMKTEEQRILVCVTDNGPGVPENIRMSLFEPFVSEGKQKGTGLGLTLANCIAVEHGGDVVLLSSRPGETIFQLTVARVLSLQDTALLPEAGIHDQVISDGNIRI</sequence>
<dbReference type="PRINTS" id="PR00344">
    <property type="entry name" value="BCTRLSENSOR"/>
</dbReference>
<accession>A0ABW1EGH1</accession>
<dbReference type="CDD" id="cd06225">
    <property type="entry name" value="HAMP"/>
    <property type="match status" value="1"/>
</dbReference>
<dbReference type="Gene3D" id="1.10.287.130">
    <property type="match status" value="1"/>
</dbReference>
<dbReference type="SUPFAM" id="SSF158472">
    <property type="entry name" value="HAMP domain-like"/>
    <property type="match status" value="1"/>
</dbReference>
<keyword evidence="10" id="KW-1133">Transmembrane helix</keyword>
<dbReference type="PROSITE" id="PS50885">
    <property type="entry name" value="HAMP"/>
    <property type="match status" value="1"/>
</dbReference>
<dbReference type="InterPro" id="IPR005467">
    <property type="entry name" value="His_kinase_dom"/>
</dbReference>
<keyword evidence="14" id="KW-1185">Reference proteome</keyword>
<reference evidence="14" key="1">
    <citation type="journal article" date="2019" name="Int. J. Syst. Evol. Microbiol.">
        <title>The Global Catalogue of Microorganisms (GCM) 10K type strain sequencing project: providing services to taxonomists for standard genome sequencing and annotation.</title>
        <authorList>
            <consortium name="The Broad Institute Genomics Platform"/>
            <consortium name="The Broad Institute Genome Sequencing Center for Infectious Disease"/>
            <person name="Wu L."/>
            <person name="Ma J."/>
        </authorList>
    </citation>
    <scope>NUCLEOTIDE SEQUENCE [LARGE SCALE GENOMIC DNA]</scope>
    <source>
        <strain evidence="14">JCM 4087</strain>
    </source>
</reference>
<dbReference type="InterPro" id="IPR004358">
    <property type="entry name" value="Sig_transdc_His_kin-like_C"/>
</dbReference>
<dbReference type="SMART" id="SM00387">
    <property type="entry name" value="HATPase_c"/>
    <property type="match status" value="1"/>
</dbReference>
<evidence type="ECO:0000256" key="10">
    <source>
        <dbReference type="SAM" id="Phobius"/>
    </source>
</evidence>
<keyword evidence="9" id="KW-0067">ATP-binding</keyword>
<dbReference type="EMBL" id="JBHSPH010000002">
    <property type="protein sequence ID" value="MFC5862362.1"/>
    <property type="molecule type" value="Genomic_DNA"/>
</dbReference>
<dbReference type="Pfam" id="PF02518">
    <property type="entry name" value="HATPase_c"/>
    <property type="match status" value="1"/>
</dbReference>
<dbReference type="PANTHER" id="PTHR44936:SF10">
    <property type="entry name" value="SENSOR PROTEIN RSTB"/>
    <property type="match status" value="1"/>
</dbReference>
<dbReference type="SUPFAM" id="SSF55874">
    <property type="entry name" value="ATPase domain of HSP90 chaperone/DNA topoisomerase II/histidine kinase"/>
    <property type="match status" value="1"/>
</dbReference>
<evidence type="ECO:0000313" key="14">
    <source>
        <dbReference type="Proteomes" id="UP001596091"/>
    </source>
</evidence>
<evidence type="ECO:0000256" key="5">
    <source>
        <dbReference type="ARBA" id="ARBA00022553"/>
    </source>
</evidence>
<evidence type="ECO:0000259" key="12">
    <source>
        <dbReference type="PROSITE" id="PS50885"/>
    </source>
</evidence>
<proteinExistence type="predicted"/>
<evidence type="ECO:0000256" key="2">
    <source>
        <dbReference type="ARBA" id="ARBA00004651"/>
    </source>
</evidence>
<evidence type="ECO:0000256" key="9">
    <source>
        <dbReference type="ARBA" id="ARBA00022840"/>
    </source>
</evidence>
<keyword evidence="5" id="KW-0597">Phosphoprotein</keyword>
<dbReference type="SMART" id="SM00304">
    <property type="entry name" value="HAMP"/>
    <property type="match status" value="1"/>
</dbReference>
<evidence type="ECO:0000256" key="6">
    <source>
        <dbReference type="ARBA" id="ARBA00022679"/>
    </source>
</evidence>
<comment type="catalytic activity">
    <reaction evidence="1">
        <text>ATP + protein L-histidine = ADP + protein N-phospho-L-histidine.</text>
        <dbReference type="EC" id="2.7.13.3"/>
    </reaction>
</comment>
<keyword evidence="10" id="KW-0812">Transmembrane</keyword>
<evidence type="ECO:0000313" key="13">
    <source>
        <dbReference type="EMBL" id="MFC5862362.1"/>
    </source>
</evidence>
<dbReference type="Proteomes" id="UP001596091">
    <property type="component" value="Unassembled WGS sequence"/>
</dbReference>
<keyword evidence="6" id="KW-0808">Transferase</keyword>
<feature type="domain" description="Histidine kinase" evidence="11">
    <location>
        <begin position="387"/>
        <end position="599"/>
    </location>
</feature>
<name>A0ABW1EGH1_9BACT</name>
<comment type="caution">
    <text evidence="13">The sequence shown here is derived from an EMBL/GenBank/DDBJ whole genome shotgun (WGS) entry which is preliminary data.</text>
</comment>
<gene>
    <name evidence="13" type="ORF">ACFPT7_08690</name>
</gene>
<dbReference type="InterPro" id="IPR003661">
    <property type="entry name" value="HisK_dim/P_dom"/>
</dbReference>
<dbReference type="InterPro" id="IPR036890">
    <property type="entry name" value="HATPase_C_sf"/>
</dbReference>
<feature type="transmembrane region" description="Helical" evidence="10">
    <location>
        <begin position="298"/>
        <end position="320"/>
    </location>
</feature>
<evidence type="ECO:0000256" key="3">
    <source>
        <dbReference type="ARBA" id="ARBA00012438"/>
    </source>
</evidence>
<keyword evidence="8 13" id="KW-0418">Kinase</keyword>
<protein>
    <recommendedName>
        <fullName evidence="3">histidine kinase</fullName>
        <ecNumber evidence="3">2.7.13.3</ecNumber>
    </recommendedName>
</protein>
<dbReference type="Pfam" id="PF00512">
    <property type="entry name" value="HisKA"/>
    <property type="match status" value="1"/>
</dbReference>
<dbReference type="SUPFAM" id="SSF47384">
    <property type="entry name" value="Homodimeric domain of signal transducing histidine kinase"/>
    <property type="match status" value="1"/>
</dbReference>
<feature type="transmembrane region" description="Helical" evidence="10">
    <location>
        <begin position="31"/>
        <end position="53"/>
    </location>
</feature>
<keyword evidence="7" id="KW-0547">Nucleotide-binding</keyword>